<evidence type="ECO:0000313" key="2">
    <source>
        <dbReference type="Proteomes" id="UP000838100"/>
    </source>
</evidence>
<proteinExistence type="predicted"/>
<dbReference type="Proteomes" id="UP000838100">
    <property type="component" value="Unassembled WGS sequence"/>
</dbReference>
<comment type="caution">
    <text evidence="1">The sequence shown here is derived from an EMBL/GenBank/DDBJ whole genome shotgun (WGS) entry which is preliminary data.</text>
</comment>
<sequence>MSAELYETKWWSLDIPEEWAVDLEEDVTVITDEDGVSEIGISTLIKSGGETDDDDVAEFSGDLIERGIEGVDSKCGEYHATVFEYIEDDLFCRDWFICCGPILMLVSYACDESNKGMDDAAINEILSSLTLYPEAATEDDED</sequence>
<name>A0ABN8EPV6_9GAMM</name>
<gene>
    <name evidence="1" type="ORF">SIN8267_02410</name>
</gene>
<organism evidence="1 2">
    <name type="scientific">Sinobacterium norvegicum</name>
    <dbReference type="NCBI Taxonomy" id="1641715"/>
    <lineage>
        <taxon>Bacteria</taxon>
        <taxon>Pseudomonadati</taxon>
        <taxon>Pseudomonadota</taxon>
        <taxon>Gammaproteobacteria</taxon>
        <taxon>Cellvibrionales</taxon>
        <taxon>Spongiibacteraceae</taxon>
        <taxon>Sinobacterium</taxon>
    </lineage>
</organism>
<dbReference type="RefSeq" id="WP_237444986.1">
    <property type="nucleotide sequence ID" value="NZ_CAKLPX010000003.1"/>
</dbReference>
<evidence type="ECO:0000313" key="1">
    <source>
        <dbReference type="EMBL" id="CAH0992291.1"/>
    </source>
</evidence>
<protein>
    <submittedName>
        <fullName evidence="1">Uncharacterized protein</fullName>
    </submittedName>
</protein>
<reference evidence="1" key="1">
    <citation type="submission" date="2021-12" db="EMBL/GenBank/DDBJ databases">
        <authorList>
            <person name="Rodrigo-Torres L."/>
            <person name="Arahal R. D."/>
            <person name="Lucena T."/>
        </authorList>
    </citation>
    <scope>NUCLEOTIDE SEQUENCE</scope>
    <source>
        <strain evidence="1">CECT 8267</strain>
    </source>
</reference>
<dbReference type="EMBL" id="CAKLPX010000003">
    <property type="protein sequence ID" value="CAH0992291.1"/>
    <property type="molecule type" value="Genomic_DNA"/>
</dbReference>
<keyword evidence="2" id="KW-1185">Reference proteome</keyword>
<accession>A0ABN8EPV6</accession>